<evidence type="ECO:0000313" key="1">
    <source>
        <dbReference type="EMBL" id="CRX38434.1"/>
    </source>
</evidence>
<dbReference type="AlphaFoldDB" id="A0A0H5DRT6"/>
<keyword evidence="2" id="KW-1185">Reference proteome</keyword>
<dbReference type="RefSeq" id="WP_098038294.1">
    <property type="nucleotide sequence ID" value="NZ_CWGJ01000012.1"/>
</dbReference>
<sequence>MKEIYSKEEVLSCIGLSERFFVLFFKYSPRCELCVAANEILEKLEKDRNDPNIFIFRINVLESKEASQSLEQLSKVKHESPQCIAYMRFNPYFSVSHTKITQNFLETAIPRPPQ</sequence>
<dbReference type="EMBL" id="CWGJ01000012">
    <property type="protein sequence ID" value="CRX38434.1"/>
    <property type="molecule type" value="Genomic_DNA"/>
</dbReference>
<name>A0A0H5DRT6_9BACT</name>
<organism evidence="1 2">
    <name type="scientific">Estrella lausannensis</name>
    <dbReference type="NCBI Taxonomy" id="483423"/>
    <lineage>
        <taxon>Bacteria</taxon>
        <taxon>Pseudomonadati</taxon>
        <taxon>Chlamydiota</taxon>
        <taxon>Chlamydiia</taxon>
        <taxon>Parachlamydiales</taxon>
        <taxon>Candidatus Criblamydiaceae</taxon>
        <taxon>Estrella</taxon>
    </lineage>
</organism>
<gene>
    <name evidence="1" type="ORF">ELAC_1090</name>
</gene>
<evidence type="ECO:0000313" key="2">
    <source>
        <dbReference type="Proteomes" id="UP000220251"/>
    </source>
</evidence>
<dbReference type="Gene3D" id="3.40.30.10">
    <property type="entry name" value="Glutaredoxin"/>
    <property type="match status" value="1"/>
</dbReference>
<dbReference type="Proteomes" id="UP000220251">
    <property type="component" value="Unassembled WGS sequence"/>
</dbReference>
<dbReference type="InterPro" id="IPR022551">
    <property type="entry name" value="BrxC"/>
</dbReference>
<evidence type="ECO:0008006" key="3">
    <source>
        <dbReference type="Google" id="ProtNLM"/>
    </source>
</evidence>
<dbReference type="SUPFAM" id="SSF52833">
    <property type="entry name" value="Thioredoxin-like"/>
    <property type="match status" value="1"/>
</dbReference>
<accession>A0A0H5DRT6</accession>
<protein>
    <recommendedName>
        <fullName evidence="3">Thioredoxin</fullName>
    </recommendedName>
</protein>
<reference evidence="2" key="1">
    <citation type="submission" date="2015-06" db="EMBL/GenBank/DDBJ databases">
        <authorList>
            <person name="Bertelli C."/>
        </authorList>
    </citation>
    <scope>NUCLEOTIDE SEQUENCE [LARGE SCALE GENOMIC DNA]</scope>
    <source>
        <strain evidence="2">CRIB-30</strain>
    </source>
</reference>
<proteinExistence type="predicted"/>
<dbReference type="OrthoDB" id="677051at2"/>
<dbReference type="InterPro" id="IPR036249">
    <property type="entry name" value="Thioredoxin-like_sf"/>
</dbReference>
<dbReference type="Pfam" id="PF11009">
    <property type="entry name" value="BrxC"/>
    <property type="match status" value="1"/>
</dbReference>